<evidence type="ECO:0000259" key="1">
    <source>
        <dbReference type="Pfam" id="PF18456"/>
    </source>
</evidence>
<dbReference type="Pfam" id="PF18456">
    <property type="entry name" value="CmlA_N"/>
    <property type="match status" value="1"/>
</dbReference>
<name>A0A0J5X909_BURCE</name>
<dbReference type="PATRIC" id="fig|292.27.peg.1292"/>
<evidence type="ECO:0000313" key="2">
    <source>
        <dbReference type="EMBL" id="KML60438.1"/>
    </source>
</evidence>
<dbReference type="InterPro" id="IPR041141">
    <property type="entry name" value="CmlA_N"/>
</dbReference>
<dbReference type="PANTHER" id="PTHR43546:SF3">
    <property type="entry name" value="UPF0173 METAL-DEPENDENT HYDROLASE MJ1163"/>
    <property type="match status" value="1"/>
</dbReference>
<dbReference type="InterPro" id="IPR036866">
    <property type="entry name" value="RibonucZ/Hydroxyglut_hydro"/>
</dbReference>
<dbReference type="Gene3D" id="3.60.15.10">
    <property type="entry name" value="Ribonuclease Z/Hydroxyacylglutathione hydrolase-like"/>
    <property type="match status" value="1"/>
</dbReference>
<dbReference type="AlphaFoldDB" id="A0A0J5X909"/>
<proteinExistence type="predicted"/>
<dbReference type="PANTHER" id="PTHR43546">
    <property type="entry name" value="UPF0173 METAL-DEPENDENT HYDROLASE MJ1163-RELATED"/>
    <property type="match status" value="1"/>
</dbReference>
<protein>
    <submittedName>
        <fullName evidence="2">Beta-lactamase</fullName>
    </submittedName>
</protein>
<gene>
    <name evidence="2" type="ORF">VL15_08550</name>
</gene>
<evidence type="ECO:0000313" key="3">
    <source>
        <dbReference type="Proteomes" id="UP000036338"/>
    </source>
</evidence>
<dbReference type="InterPro" id="IPR050114">
    <property type="entry name" value="UPF0173_UPF0282_UlaG_hydrolase"/>
</dbReference>
<dbReference type="Proteomes" id="UP000036338">
    <property type="component" value="Unassembled WGS sequence"/>
</dbReference>
<accession>A0A0J5X909</accession>
<dbReference type="Pfam" id="PF13483">
    <property type="entry name" value="Lactamase_B_3"/>
    <property type="match status" value="1"/>
</dbReference>
<organism evidence="2 3">
    <name type="scientific">Burkholderia cepacia</name>
    <name type="common">Pseudomonas cepacia</name>
    <dbReference type="NCBI Taxonomy" id="292"/>
    <lineage>
        <taxon>Bacteria</taxon>
        <taxon>Pseudomonadati</taxon>
        <taxon>Pseudomonadota</taxon>
        <taxon>Betaproteobacteria</taxon>
        <taxon>Burkholderiales</taxon>
        <taxon>Burkholderiaceae</taxon>
        <taxon>Burkholderia</taxon>
        <taxon>Burkholderia cepacia complex</taxon>
    </lineage>
</organism>
<reference evidence="2 3" key="1">
    <citation type="submission" date="2015-05" db="EMBL/GenBank/DDBJ databases">
        <title>Draft genome of Burkholderia cepacia LK29.</title>
        <authorList>
            <person name="Chan X.Y."/>
        </authorList>
    </citation>
    <scope>NUCLEOTIDE SEQUENCE [LARGE SCALE GENOMIC DNA]</scope>
    <source>
        <strain evidence="2 3">LK29</strain>
    </source>
</reference>
<sequence length="538" mass="60733">MTISSSTHVYLRQNIQFEPLINGWYAWFHTLPPLTAALNVAERFLPLMQSYAASPMMHAAACKDPAMRGGPFLDLGGKRVDEIRALIEQTTARATRQLELAKAYKTFSTLLLEQAKGMASDPIYPEIPEVLKGYVEIYYDLNHNPSFRLFESLLYASPLYARDAQSIALSAIDENTPRPFILSTPRLSDERTLFCNMAFDDRALDALFRMRDTPASYAKIVDLMRVEEKDEPLFRTFFVEEAPAPKPDRSFDGDDIRIRYYGHACLLVQSRGVSILIDPVISYGYDTALPRYTFADLPDQIDYVLITHSHHDHIVLETLLQLRHKVKTVVVGRNLDGFPQDPSLALALRKLGFDDVLEVRDADEIKVPNGVITAIPFLGEHNDLAIQSKQSFMIRFGTRSVLCIADSCNLDPRLYEHVFRLAGKPDTLFVGMETEGAPPSWVYGPLFPKTLPRDLDRSRRARGCQFGEAAALVDDFPFNAAYVYAMGQEPWLNHLLDNTFDENSPSHIQSTQFVAHCKAKGIASEILYATREIVLCQN</sequence>
<comment type="caution">
    <text evidence="2">The sequence shown here is derived from an EMBL/GenBank/DDBJ whole genome shotgun (WGS) entry which is preliminary data.</text>
</comment>
<feature type="domain" description="Diiron non-heme beta-hydroxylase N-terminal" evidence="1">
    <location>
        <begin position="10"/>
        <end position="241"/>
    </location>
</feature>
<dbReference type="SUPFAM" id="SSF56281">
    <property type="entry name" value="Metallo-hydrolase/oxidoreductase"/>
    <property type="match status" value="1"/>
</dbReference>
<dbReference type="EMBL" id="LDWR01000014">
    <property type="protein sequence ID" value="KML60438.1"/>
    <property type="molecule type" value="Genomic_DNA"/>
</dbReference>
<dbReference type="RefSeq" id="WP_048244872.1">
    <property type="nucleotide sequence ID" value="NZ_LDWR01000014.1"/>
</dbReference>